<reference evidence="3 4" key="1">
    <citation type="submission" date="2021-09" db="EMBL/GenBank/DDBJ databases">
        <title>Genomic insights and catalytic innovation underlie evolution of tropane alkaloids biosynthesis.</title>
        <authorList>
            <person name="Wang Y.-J."/>
            <person name="Tian T."/>
            <person name="Huang J.-P."/>
            <person name="Huang S.-X."/>
        </authorList>
    </citation>
    <scope>NUCLEOTIDE SEQUENCE [LARGE SCALE GENOMIC DNA]</scope>
    <source>
        <strain evidence="3">KIB-2018</strain>
        <tissue evidence="3">Leaf</tissue>
    </source>
</reference>
<evidence type="ECO:0000313" key="3">
    <source>
        <dbReference type="EMBL" id="KAJ8771678.1"/>
    </source>
</evidence>
<feature type="repeat" description="PPR" evidence="2">
    <location>
        <begin position="412"/>
        <end position="446"/>
    </location>
</feature>
<gene>
    <name evidence="3" type="ORF">K2173_026855</name>
</gene>
<feature type="repeat" description="PPR" evidence="2">
    <location>
        <begin position="312"/>
        <end position="346"/>
    </location>
</feature>
<protein>
    <recommendedName>
        <fullName evidence="5">Pentatricopeptide repeat-containing protein</fullName>
    </recommendedName>
</protein>
<dbReference type="NCBIfam" id="TIGR00756">
    <property type="entry name" value="PPR"/>
    <property type="match status" value="4"/>
</dbReference>
<dbReference type="FunFam" id="1.25.40.10:FF:001093">
    <property type="entry name" value="Pentatricopeptide repeat-containing protein At2g34400"/>
    <property type="match status" value="1"/>
</dbReference>
<dbReference type="Pfam" id="PF13041">
    <property type="entry name" value="PPR_2"/>
    <property type="match status" value="2"/>
</dbReference>
<dbReference type="InterPro" id="IPR046848">
    <property type="entry name" value="E_motif"/>
</dbReference>
<feature type="repeat" description="PPR" evidence="2">
    <location>
        <begin position="211"/>
        <end position="245"/>
    </location>
</feature>
<dbReference type="GO" id="GO:0003723">
    <property type="term" value="F:RNA binding"/>
    <property type="evidence" value="ECO:0007669"/>
    <property type="project" value="InterPro"/>
</dbReference>
<dbReference type="GO" id="GO:0009451">
    <property type="term" value="P:RNA modification"/>
    <property type="evidence" value="ECO:0007669"/>
    <property type="project" value="InterPro"/>
</dbReference>
<dbReference type="Pfam" id="PF01535">
    <property type="entry name" value="PPR"/>
    <property type="match status" value="4"/>
</dbReference>
<dbReference type="Proteomes" id="UP001159364">
    <property type="component" value="Linkage Group LG02"/>
</dbReference>
<sequence length="642" mass="72123">MYPFLNPTRKVAVSSLSYYSRLLDDCVSLRSLNLAQDVHAQLIKVGFNRHTLLGTRCLDLYSRFGSIDDALKVFADITDKNVVSWNILLRGLLNHGRFHFARGLFDEMPERDVVSLNSMISGYRSCGYFDHALGTFREMQNMGLEPSVYTYSILTSVVSCARHSKELHGKIIRSGFNVSSLILGNSLIDVYAKIGLVHYAFGVFLTMEELDVISWNSLIAGFGKSGCYELALDQFCLMRSRGYLPDEFTCSTLVNCCSKLRNLNKGMQIFAFSVKLGFICNSIVSSAAIDLFSKCNRLEDSVGVFEELDHWDSALCNSMISSYALHGFWENALHLFVFTMKNEIRPTEFTLSCIISSIPILPVEQGMQIHGLALKLGFELQTAVASALVDMYSKFGHIDLAIEIFSKIIDKDLISWNTMIKGLAENGRVLEALHAFEKLLRRGHPHPDHITVTEVLLACSYGGLVKEGVAIFSAMEEKYGIKPGNEHYACLVDLMCRCGRLHQAVDVIKAMPCEPGPVIWESLLHACVTYGDSRITESAARRLMDLEPESSLAFIVLSRAYEMRGNWEGMIRVRKMMRQRMVNKATGCSWIGTGNHVYSFKANQLHHYGGKEIYLTLGLLNWEMEDEICTVRLCQCIFKAGN</sequence>
<proteinExistence type="predicted"/>
<keyword evidence="4" id="KW-1185">Reference proteome</keyword>
<evidence type="ECO:0000256" key="1">
    <source>
        <dbReference type="ARBA" id="ARBA00022737"/>
    </source>
</evidence>
<dbReference type="InterPro" id="IPR011990">
    <property type="entry name" value="TPR-like_helical_dom_sf"/>
</dbReference>
<dbReference type="AlphaFoldDB" id="A0AAV8U177"/>
<evidence type="ECO:0008006" key="5">
    <source>
        <dbReference type="Google" id="ProtNLM"/>
    </source>
</evidence>
<dbReference type="PANTHER" id="PTHR47926">
    <property type="entry name" value="PENTATRICOPEPTIDE REPEAT-CONTAINING PROTEIN"/>
    <property type="match status" value="1"/>
</dbReference>
<dbReference type="Pfam" id="PF20431">
    <property type="entry name" value="E_motif"/>
    <property type="match status" value="1"/>
</dbReference>
<keyword evidence="1" id="KW-0677">Repeat</keyword>
<organism evidence="3 4">
    <name type="scientific">Erythroxylum novogranatense</name>
    <dbReference type="NCBI Taxonomy" id="1862640"/>
    <lineage>
        <taxon>Eukaryota</taxon>
        <taxon>Viridiplantae</taxon>
        <taxon>Streptophyta</taxon>
        <taxon>Embryophyta</taxon>
        <taxon>Tracheophyta</taxon>
        <taxon>Spermatophyta</taxon>
        <taxon>Magnoliopsida</taxon>
        <taxon>eudicotyledons</taxon>
        <taxon>Gunneridae</taxon>
        <taxon>Pentapetalae</taxon>
        <taxon>rosids</taxon>
        <taxon>fabids</taxon>
        <taxon>Malpighiales</taxon>
        <taxon>Erythroxylaceae</taxon>
        <taxon>Erythroxylum</taxon>
    </lineage>
</organism>
<comment type="caution">
    <text evidence="3">The sequence shown here is derived from an EMBL/GenBank/DDBJ whole genome shotgun (WGS) entry which is preliminary data.</text>
</comment>
<dbReference type="PANTHER" id="PTHR47926:SF479">
    <property type="entry name" value="PENTACOTRIPEPTIDE-REPEAT REGION OF PRORP DOMAIN-CONTAINING PROTEIN"/>
    <property type="match status" value="1"/>
</dbReference>
<evidence type="ECO:0000256" key="2">
    <source>
        <dbReference type="PROSITE-ProRule" id="PRU00708"/>
    </source>
</evidence>
<dbReference type="FunFam" id="1.25.40.10:FF:000442">
    <property type="entry name" value="Pentatricopeptide repeat-containing protein At3g49710"/>
    <property type="match status" value="1"/>
</dbReference>
<feature type="repeat" description="PPR" evidence="2">
    <location>
        <begin position="81"/>
        <end position="111"/>
    </location>
</feature>
<dbReference type="InterPro" id="IPR002885">
    <property type="entry name" value="PPR_rpt"/>
</dbReference>
<dbReference type="EMBL" id="JAIWQS010000002">
    <property type="protein sequence ID" value="KAJ8771678.1"/>
    <property type="molecule type" value="Genomic_DNA"/>
</dbReference>
<dbReference type="Gene3D" id="1.25.40.10">
    <property type="entry name" value="Tetratricopeptide repeat domain"/>
    <property type="match status" value="4"/>
</dbReference>
<accession>A0AAV8U177</accession>
<dbReference type="InterPro" id="IPR046960">
    <property type="entry name" value="PPR_At4g14850-like_plant"/>
</dbReference>
<evidence type="ECO:0000313" key="4">
    <source>
        <dbReference type="Proteomes" id="UP001159364"/>
    </source>
</evidence>
<name>A0AAV8U177_9ROSI</name>
<dbReference type="PROSITE" id="PS51375">
    <property type="entry name" value="PPR"/>
    <property type="match status" value="5"/>
</dbReference>
<feature type="repeat" description="PPR" evidence="2">
    <location>
        <begin position="112"/>
        <end position="146"/>
    </location>
</feature>